<feature type="non-terminal residue" evidence="2">
    <location>
        <position position="198"/>
    </location>
</feature>
<proteinExistence type="predicted"/>
<dbReference type="Pfam" id="PF06439">
    <property type="entry name" value="3keto-disac_hyd"/>
    <property type="match status" value="1"/>
</dbReference>
<sequence>MTSAPPTSASIVFNNKDLSNWTQRDGAPATWLVADGIMTVASGDIMTKELFTDFRLHLEFMTPDLPEATGQAKGNSGVFLQGRYEVQVLDSYGIEVPGKGDCGAIYDQFAPLVNACKPPLEWQTYDVFFRAPRCNEDNQVVDPVRLTILQNGIVIHNNIQLPGVTGGATNQNVWESGPLLLQDHGDLLKYRNIWIEPL</sequence>
<evidence type="ECO:0000313" key="2">
    <source>
        <dbReference type="EMBL" id="SVB46659.1"/>
    </source>
</evidence>
<name>A0A382E8F0_9ZZZZ</name>
<dbReference type="GO" id="GO:0016787">
    <property type="term" value="F:hydrolase activity"/>
    <property type="evidence" value="ECO:0007669"/>
    <property type="project" value="InterPro"/>
</dbReference>
<reference evidence="2" key="1">
    <citation type="submission" date="2018-05" db="EMBL/GenBank/DDBJ databases">
        <authorList>
            <person name="Lanie J.A."/>
            <person name="Ng W.-L."/>
            <person name="Kazmierczak K.M."/>
            <person name="Andrzejewski T.M."/>
            <person name="Davidsen T.M."/>
            <person name="Wayne K.J."/>
            <person name="Tettelin H."/>
            <person name="Glass J.I."/>
            <person name="Rusch D."/>
            <person name="Podicherti R."/>
            <person name="Tsui H.-C.T."/>
            <person name="Winkler M.E."/>
        </authorList>
    </citation>
    <scope>NUCLEOTIDE SEQUENCE</scope>
</reference>
<dbReference type="EMBL" id="UINC01043101">
    <property type="protein sequence ID" value="SVB46659.1"/>
    <property type="molecule type" value="Genomic_DNA"/>
</dbReference>
<feature type="domain" description="3-keto-alpha-glucoside-1,2-lyase/3-keto-2-hydroxy-glucal hydratase" evidence="1">
    <location>
        <begin position="12"/>
        <end position="196"/>
    </location>
</feature>
<gene>
    <name evidence="2" type="ORF">METZ01_LOCUS199513</name>
</gene>
<organism evidence="2">
    <name type="scientific">marine metagenome</name>
    <dbReference type="NCBI Taxonomy" id="408172"/>
    <lineage>
        <taxon>unclassified sequences</taxon>
        <taxon>metagenomes</taxon>
        <taxon>ecological metagenomes</taxon>
    </lineage>
</organism>
<dbReference type="Gene3D" id="2.60.120.560">
    <property type="entry name" value="Exo-inulinase, domain 1"/>
    <property type="match status" value="1"/>
</dbReference>
<dbReference type="InterPro" id="IPR010496">
    <property type="entry name" value="AL/BT2_dom"/>
</dbReference>
<protein>
    <recommendedName>
        <fullName evidence="1">3-keto-alpha-glucoside-1,2-lyase/3-keto-2-hydroxy-glucal hydratase domain-containing protein</fullName>
    </recommendedName>
</protein>
<dbReference type="AlphaFoldDB" id="A0A382E8F0"/>
<evidence type="ECO:0000259" key="1">
    <source>
        <dbReference type="Pfam" id="PF06439"/>
    </source>
</evidence>
<accession>A0A382E8F0</accession>